<dbReference type="NCBIfam" id="TIGR03914">
    <property type="entry name" value="UDG_fam_dom"/>
    <property type="match status" value="1"/>
</dbReference>
<dbReference type="EMBL" id="JACHBK010000002">
    <property type="protein sequence ID" value="MBB5534182.1"/>
    <property type="molecule type" value="Genomic_DNA"/>
</dbReference>
<keyword evidence="3" id="KW-0004">4Fe-4S</keyword>
<dbReference type="GO" id="GO:0097506">
    <property type="term" value="F:deaminated base DNA N-glycosylase activity"/>
    <property type="evidence" value="ECO:0007669"/>
    <property type="project" value="UniProtKB-ARBA"/>
</dbReference>
<feature type="domain" description="Uracil-DNA glycosylase-like" evidence="10">
    <location>
        <begin position="49"/>
        <end position="209"/>
    </location>
</feature>
<keyword evidence="5" id="KW-0227">DNA damage</keyword>
<dbReference type="AlphaFoldDB" id="A0A7W8X763"/>
<dbReference type="InterPro" id="IPR051536">
    <property type="entry name" value="UDG_Type-4/5"/>
</dbReference>
<accession>A0A7W8X763</accession>
<dbReference type="Proteomes" id="UP000585507">
    <property type="component" value="Unassembled WGS sequence"/>
</dbReference>
<dbReference type="GO" id="GO:0046872">
    <property type="term" value="F:metal ion binding"/>
    <property type="evidence" value="ECO:0007669"/>
    <property type="project" value="UniProtKB-KW"/>
</dbReference>
<name>A0A7W8X763_9HYPH</name>
<evidence type="ECO:0000256" key="9">
    <source>
        <dbReference type="ARBA" id="ARBA00023204"/>
    </source>
</evidence>
<dbReference type="SMART" id="SM00986">
    <property type="entry name" value="UDG"/>
    <property type="match status" value="1"/>
</dbReference>
<evidence type="ECO:0000256" key="5">
    <source>
        <dbReference type="ARBA" id="ARBA00022763"/>
    </source>
</evidence>
<keyword evidence="8" id="KW-0411">Iron-sulfur</keyword>
<dbReference type="GO" id="GO:0051539">
    <property type="term" value="F:4 iron, 4 sulfur cluster binding"/>
    <property type="evidence" value="ECO:0007669"/>
    <property type="project" value="UniProtKB-KW"/>
</dbReference>
<keyword evidence="11" id="KW-0808">Transferase</keyword>
<protein>
    <recommendedName>
        <fullName evidence="2">Type-4 uracil-DNA glycosylase</fullName>
    </recommendedName>
</protein>
<evidence type="ECO:0000256" key="3">
    <source>
        <dbReference type="ARBA" id="ARBA00022485"/>
    </source>
</evidence>
<evidence type="ECO:0000259" key="10">
    <source>
        <dbReference type="SMART" id="SM00986"/>
    </source>
</evidence>
<organism evidence="11 12">
    <name type="scientific">Rhizobium giardinii</name>
    <dbReference type="NCBI Taxonomy" id="56731"/>
    <lineage>
        <taxon>Bacteria</taxon>
        <taxon>Pseudomonadati</taxon>
        <taxon>Pseudomonadota</taxon>
        <taxon>Alphaproteobacteria</taxon>
        <taxon>Hyphomicrobiales</taxon>
        <taxon>Rhizobiaceae</taxon>
        <taxon>Rhizobium/Agrobacterium group</taxon>
        <taxon>Rhizobium</taxon>
    </lineage>
</organism>
<keyword evidence="4" id="KW-0479">Metal-binding</keyword>
<dbReference type="Pfam" id="PF03167">
    <property type="entry name" value="UDG"/>
    <property type="match status" value="1"/>
</dbReference>
<proteinExistence type="inferred from homology"/>
<dbReference type="SUPFAM" id="SSF52141">
    <property type="entry name" value="Uracil-DNA glycosylase-like"/>
    <property type="match status" value="1"/>
</dbReference>
<dbReference type="GO" id="GO:0016779">
    <property type="term" value="F:nucleotidyltransferase activity"/>
    <property type="evidence" value="ECO:0007669"/>
    <property type="project" value="UniProtKB-KW"/>
</dbReference>
<dbReference type="CDD" id="cd10030">
    <property type="entry name" value="UDG-F4_TTUDGA_SPO1dp_like"/>
    <property type="match status" value="1"/>
</dbReference>
<keyword evidence="11" id="KW-0548">Nucleotidyltransferase</keyword>
<comment type="similarity">
    <text evidence="1">Belongs to the uracil-DNA glycosylase (UDG) superfamily. Type 4 (UDGa) family.</text>
</comment>
<dbReference type="InterPro" id="IPR005273">
    <property type="entry name" value="Ura-DNA_glyco_family4"/>
</dbReference>
<evidence type="ECO:0000313" key="12">
    <source>
        <dbReference type="Proteomes" id="UP000585507"/>
    </source>
</evidence>
<dbReference type="NCBIfam" id="TIGR00758">
    <property type="entry name" value="UDG_fam4"/>
    <property type="match status" value="1"/>
</dbReference>
<keyword evidence="9" id="KW-0234">DNA repair</keyword>
<dbReference type="GO" id="GO:0006281">
    <property type="term" value="P:DNA repair"/>
    <property type="evidence" value="ECO:0007669"/>
    <property type="project" value="UniProtKB-KW"/>
</dbReference>
<dbReference type="SMART" id="SM00987">
    <property type="entry name" value="UreE_C"/>
    <property type="match status" value="1"/>
</dbReference>
<keyword evidence="6" id="KW-0378">Hydrolase</keyword>
<reference evidence="11 12" key="1">
    <citation type="submission" date="2020-08" db="EMBL/GenBank/DDBJ databases">
        <title>Genomic Encyclopedia of Type Strains, Phase IV (KMG-V): Genome sequencing to study the core and pangenomes of soil and plant-associated prokaryotes.</title>
        <authorList>
            <person name="Whitman W."/>
        </authorList>
    </citation>
    <scope>NUCLEOTIDE SEQUENCE [LARGE SCALE GENOMIC DNA]</scope>
    <source>
        <strain evidence="11 12">SEMIA 4084</strain>
    </source>
</reference>
<evidence type="ECO:0000313" key="11">
    <source>
        <dbReference type="EMBL" id="MBB5534182.1"/>
    </source>
</evidence>
<dbReference type="PANTHER" id="PTHR33693">
    <property type="entry name" value="TYPE-5 URACIL-DNA GLYCOSYLASE"/>
    <property type="match status" value="1"/>
</dbReference>
<sequence length="229" mass="25225">MPVRTPRKPKPPPAFTGERADGASIAALHRQAEHCTRCDLYKDATQLVFGEGPPHAPVVLVGEQPGDREDEAGKPFVGPAGRLLDECLEQAGVDRALCYVTNAVKHFKFERRGKRRLHARPNAGEIQRCAWWLAAEIELLEPRLIVALGATALYALMGRSVGLTQERGRIVKTVNGTPLLVTVHPSYLLRIRDRAEAQAARQAFVEDLERVASFLGEGEERNAPRVAVE</sequence>
<evidence type="ECO:0000256" key="4">
    <source>
        <dbReference type="ARBA" id="ARBA00022723"/>
    </source>
</evidence>
<evidence type="ECO:0000256" key="2">
    <source>
        <dbReference type="ARBA" id="ARBA00019403"/>
    </source>
</evidence>
<keyword evidence="7" id="KW-0408">Iron</keyword>
<dbReference type="InterPro" id="IPR036895">
    <property type="entry name" value="Uracil-DNA_glycosylase-like_sf"/>
</dbReference>
<evidence type="ECO:0000256" key="1">
    <source>
        <dbReference type="ARBA" id="ARBA00006521"/>
    </source>
</evidence>
<dbReference type="RefSeq" id="WP_018327009.1">
    <property type="nucleotide sequence ID" value="NZ_JACHBK010000002.1"/>
</dbReference>
<dbReference type="InterPro" id="IPR005122">
    <property type="entry name" value="Uracil-DNA_glycosylase-like"/>
</dbReference>
<dbReference type="Gene3D" id="3.40.470.10">
    <property type="entry name" value="Uracil-DNA glycosylase-like domain"/>
    <property type="match status" value="1"/>
</dbReference>
<dbReference type="PANTHER" id="PTHR33693:SF9">
    <property type="entry name" value="TYPE-4 URACIL-DNA GLYCOSYLASE"/>
    <property type="match status" value="1"/>
</dbReference>
<evidence type="ECO:0000256" key="7">
    <source>
        <dbReference type="ARBA" id="ARBA00023004"/>
    </source>
</evidence>
<gene>
    <name evidence="11" type="ORF">GGD55_000853</name>
</gene>
<evidence type="ECO:0000256" key="6">
    <source>
        <dbReference type="ARBA" id="ARBA00022801"/>
    </source>
</evidence>
<keyword evidence="12" id="KW-1185">Reference proteome</keyword>
<evidence type="ECO:0000256" key="8">
    <source>
        <dbReference type="ARBA" id="ARBA00023014"/>
    </source>
</evidence>
<comment type="caution">
    <text evidence="11">The sequence shown here is derived from an EMBL/GenBank/DDBJ whole genome shotgun (WGS) entry which is preliminary data.</text>
</comment>